<dbReference type="OrthoDB" id="8549922at2"/>
<evidence type="ECO:0000313" key="4">
    <source>
        <dbReference type="EMBL" id="SEB36686.1"/>
    </source>
</evidence>
<protein>
    <submittedName>
        <fullName evidence="4">Glycosyltransferase involved in cell wall bisynthesis</fullName>
    </submittedName>
</protein>
<dbReference type="Pfam" id="PF00535">
    <property type="entry name" value="Glycos_transf_2"/>
    <property type="match status" value="1"/>
</dbReference>
<accession>A0A1H4ISR1</accession>
<dbReference type="CDD" id="cd00761">
    <property type="entry name" value="Glyco_tranf_GTA_type"/>
    <property type="match status" value="1"/>
</dbReference>
<dbReference type="SUPFAM" id="SSF53448">
    <property type="entry name" value="Nucleotide-diphospho-sugar transferases"/>
    <property type="match status" value="1"/>
</dbReference>
<organism evidence="4 5">
    <name type="scientific">Paramicrobacterium humi</name>
    <dbReference type="NCBI Taxonomy" id="640635"/>
    <lineage>
        <taxon>Bacteria</taxon>
        <taxon>Bacillati</taxon>
        <taxon>Actinomycetota</taxon>
        <taxon>Actinomycetes</taxon>
        <taxon>Micrococcales</taxon>
        <taxon>Microbacteriaceae</taxon>
        <taxon>Paramicrobacterium</taxon>
    </lineage>
</organism>
<dbReference type="Proteomes" id="UP000199183">
    <property type="component" value="Unassembled WGS sequence"/>
</dbReference>
<evidence type="ECO:0000256" key="2">
    <source>
        <dbReference type="ARBA" id="ARBA00022679"/>
    </source>
</evidence>
<dbReference type="InterPro" id="IPR001173">
    <property type="entry name" value="Glyco_trans_2-like"/>
</dbReference>
<dbReference type="EMBL" id="FNRY01000001">
    <property type="protein sequence ID" value="SEB36686.1"/>
    <property type="molecule type" value="Genomic_DNA"/>
</dbReference>
<evidence type="ECO:0000259" key="3">
    <source>
        <dbReference type="Pfam" id="PF00535"/>
    </source>
</evidence>
<dbReference type="PANTHER" id="PTHR22916:SF51">
    <property type="entry name" value="GLYCOSYLTRANSFERASE EPSH-RELATED"/>
    <property type="match status" value="1"/>
</dbReference>
<name>A0A1H4ISR1_9MICO</name>
<dbReference type="Gene3D" id="3.90.550.10">
    <property type="entry name" value="Spore Coat Polysaccharide Biosynthesis Protein SpsA, Chain A"/>
    <property type="match status" value="1"/>
</dbReference>
<sequence length="727" mass="81942">MNMPITFSIVVPVFNSEPYLPDLFDSLDRQSLGDYSLECVFVDDGSTDKSQTLIRDWLERTEHAGVVLVQENRGVSSARNRGLETASGDWVGFPDSDDFLGPNYFSSIARSLRSVGEDRTDLVSSNVIRYFEAANTYDRRHNLSYKFRSGTVLVDLDEAPEFIQTQAASAMFRRKPLLDNSVRFITGLHAAEDALFVANYLRSLPSRRILCVAEAEYIYRKRAAANSAVDRFRENPDFYFGRFRDGYLPLLEQAHQSTSVPDWLANLYLYDLRWFFPREQSVIDKARHLDEDEKAEVIELVGACLRHIEERTIVNYRVTSLSAELRYLFLALKGSALLSDHPAKVVSMDSRCVEIRYLFMGEAPEERLDGPASALTPFAAKTRQLDYFSQDVLKERVIRVPRAGTVTLTLGGRETPLASGEYEIPRTDAVGQALLKHALLDCAESQPTSPAQPFARRLKARLRREIAFWMPAKFANTPDFQAGMDLRERRHTAFVRLTARRTAVGRRFLNAWVFMDGVESANGSGEAFYWQVRDGFNDVNAWFVIREGTSDWSRLSARGAKLVAYGSVAHKHLLSYARIVFSSEAGPGIVEPMPSRYYTGSRPWRFVCLHDHQTREDWSIVYNHAPIDLLVTATADERDAIVHDGSPYTLTEDSVRVTGSPKVDALGALAEPPMKRSRPVLLGSETGEQTATLKRAHGEQEPPSARLIADGRSCERILAAVRELQLI</sequence>
<keyword evidence="5" id="KW-1185">Reference proteome</keyword>
<gene>
    <name evidence="4" type="ORF">SAMN04489806_0193</name>
</gene>
<dbReference type="STRING" id="640635.SAMN04489806_0193"/>
<reference evidence="4 5" key="1">
    <citation type="submission" date="2016-10" db="EMBL/GenBank/DDBJ databases">
        <authorList>
            <person name="de Groot N.N."/>
        </authorList>
    </citation>
    <scope>NUCLEOTIDE SEQUENCE [LARGE SCALE GENOMIC DNA]</scope>
    <source>
        <strain evidence="4 5">DSM 21799</strain>
    </source>
</reference>
<evidence type="ECO:0000313" key="5">
    <source>
        <dbReference type="Proteomes" id="UP000199183"/>
    </source>
</evidence>
<dbReference type="PANTHER" id="PTHR22916">
    <property type="entry name" value="GLYCOSYLTRANSFERASE"/>
    <property type="match status" value="1"/>
</dbReference>
<keyword evidence="2 4" id="KW-0808">Transferase</keyword>
<evidence type="ECO:0000256" key="1">
    <source>
        <dbReference type="ARBA" id="ARBA00022676"/>
    </source>
</evidence>
<dbReference type="GO" id="GO:0016757">
    <property type="term" value="F:glycosyltransferase activity"/>
    <property type="evidence" value="ECO:0007669"/>
    <property type="project" value="UniProtKB-KW"/>
</dbReference>
<dbReference type="InterPro" id="IPR029044">
    <property type="entry name" value="Nucleotide-diphossugar_trans"/>
</dbReference>
<dbReference type="AlphaFoldDB" id="A0A1H4ISR1"/>
<dbReference type="RefSeq" id="WP_091178944.1">
    <property type="nucleotide sequence ID" value="NZ_FNRY01000001.1"/>
</dbReference>
<keyword evidence="1" id="KW-0328">Glycosyltransferase</keyword>
<feature type="domain" description="Glycosyltransferase 2-like" evidence="3">
    <location>
        <begin position="8"/>
        <end position="175"/>
    </location>
</feature>
<proteinExistence type="predicted"/>